<feature type="domain" description="Smf/DprA SLOG" evidence="3">
    <location>
        <begin position="150"/>
        <end position="357"/>
    </location>
</feature>
<dbReference type="Pfam" id="PF02481">
    <property type="entry name" value="DNA_processg_A"/>
    <property type="match status" value="1"/>
</dbReference>
<name>A0ABY9PCS1_9GAMM</name>
<feature type="domain" description="DprA winged helix" evidence="4">
    <location>
        <begin position="401"/>
        <end position="459"/>
    </location>
</feature>
<evidence type="ECO:0000313" key="5">
    <source>
        <dbReference type="EMBL" id="WMT04183.1"/>
    </source>
</evidence>
<dbReference type="Proteomes" id="UP001229313">
    <property type="component" value="Chromosome"/>
</dbReference>
<dbReference type="InterPro" id="IPR041614">
    <property type="entry name" value="DprA_WH"/>
</dbReference>
<comment type="similarity">
    <text evidence="1">Belongs to the DprA/Smf family.</text>
</comment>
<keyword evidence="6" id="KW-1185">Reference proteome</keyword>
<dbReference type="NCBIfam" id="TIGR00732">
    <property type="entry name" value="dprA"/>
    <property type="match status" value="1"/>
</dbReference>
<dbReference type="Pfam" id="PF17782">
    <property type="entry name" value="WHD_DprA"/>
    <property type="match status" value="1"/>
</dbReference>
<gene>
    <name evidence="5" type="primary">dprA</name>
    <name evidence="5" type="ORF">RDV84_04880</name>
</gene>
<evidence type="ECO:0000256" key="1">
    <source>
        <dbReference type="ARBA" id="ARBA00006525"/>
    </source>
</evidence>
<dbReference type="Gene3D" id="3.40.50.450">
    <property type="match status" value="1"/>
</dbReference>
<protein>
    <submittedName>
        <fullName evidence="5">DNA-processing protein DprA</fullName>
    </submittedName>
</protein>
<accession>A0ABY9PCS1</accession>
<evidence type="ECO:0000259" key="3">
    <source>
        <dbReference type="Pfam" id="PF02481"/>
    </source>
</evidence>
<dbReference type="InterPro" id="IPR057666">
    <property type="entry name" value="DrpA_SLOG"/>
</dbReference>
<dbReference type="PANTHER" id="PTHR43022:SF1">
    <property type="entry name" value="PROTEIN SMF"/>
    <property type="match status" value="1"/>
</dbReference>
<dbReference type="Gene3D" id="1.10.10.10">
    <property type="entry name" value="Winged helix-like DNA-binding domain superfamily/Winged helix DNA-binding domain"/>
    <property type="match status" value="1"/>
</dbReference>
<feature type="compositionally biased region" description="Low complexity" evidence="2">
    <location>
        <begin position="1"/>
        <end position="15"/>
    </location>
</feature>
<dbReference type="InterPro" id="IPR036388">
    <property type="entry name" value="WH-like_DNA-bd_sf"/>
</dbReference>
<organism evidence="5 6">
    <name type="scientific">Lysobacter yananisis</name>
    <dbReference type="NCBI Taxonomy" id="1003114"/>
    <lineage>
        <taxon>Bacteria</taxon>
        <taxon>Pseudomonadati</taxon>
        <taxon>Pseudomonadota</taxon>
        <taxon>Gammaproteobacteria</taxon>
        <taxon>Lysobacterales</taxon>
        <taxon>Lysobacteraceae</taxon>
        <taxon>Lysobacter</taxon>
    </lineage>
</organism>
<dbReference type="InterPro" id="IPR003488">
    <property type="entry name" value="DprA"/>
</dbReference>
<sequence>MPDASDPNPNLNSTPNPTPDPRLRAEPPGEPRSPAPPAEAAIDAAPAAAARTVVDRSGAPVRSETDALALLRLLAAGGSSAARRALLDACGSAAAALAAGPSAWNQAALSSAQVARLRTPAGEALWREAGWADDADRRLLDWLAQPGRQLIAWTDPDYPALLRRAPNPPLALFVAGEPGLLWHPAVAVVGSRSPTPAGSGNAADFARALARSGLAVTSGLAAGIDATAHRAALDAGGLTVAVLGTGPDLAYPRRHADLLARIAAEGAVASEYPPGTQARPAHFPARNRIVAGLSLGTLVVEAAERSGALITARLAAECGREVFAVPGSIHNPLARGCHRLIREGAGLVESAAEVAAALAPVAAELADGLRRRLGAPIDGGHAAVIQAGQDGSGPVSGDADPAPAQADFADPDYQSLWNALGFDPTGMDELVHRTGLTTAELSSMLLVMELEGRVAAQHGRYFRNR</sequence>
<dbReference type="SUPFAM" id="SSF102405">
    <property type="entry name" value="MCP/YpsA-like"/>
    <property type="match status" value="1"/>
</dbReference>
<reference evidence="5 6" key="1">
    <citation type="submission" date="2023-08" db="EMBL/GenBank/DDBJ databases">
        <title>The whole genome sequence of Lysobacter yananisis.</title>
        <authorList>
            <person name="Sun H."/>
        </authorList>
    </citation>
    <scope>NUCLEOTIDE SEQUENCE [LARGE SCALE GENOMIC DNA]</scope>
    <source>
        <strain evidence="5 6">SNNU513</strain>
    </source>
</reference>
<dbReference type="PANTHER" id="PTHR43022">
    <property type="entry name" value="PROTEIN SMF"/>
    <property type="match status" value="1"/>
</dbReference>
<evidence type="ECO:0000259" key="4">
    <source>
        <dbReference type="Pfam" id="PF17782"/>
    </source>
</evidence>
<dbReference type="RefSeq" id="WP_309152660.1">
    <property type="nucleotide sequence ID" value="NZ_CP133568.1"/>
</dbReference>
<feature type="region of interest" description="Disordered" evidence="2">
    <location>
        <begin position="1"/>
        <end position="40"/>
    </location>
</feature>
<evidence type="ECO:0000256" key="2">
    <source>
        <dbReference type="SAM" id="MobiDB-lite"/>
    </source>
</evidence>
<proteinExistence type="inferred from homology"/>
<dbReference type="EMBL" id="CP133568">
    <property type="protein sequence ID" value="WMT04183.1"/>
    <property type="molecule type" value="Genomic_DNA"/>
</dbReference>
<evidence type="ECO:0000313" key="6">
    <source>
        <dbReference type="Proteomes" id="UP001229313"/>
    </source>
</evidence>